<feature type="chain" id="PRO_5045191987" evidence="1">
    <location>
        <begin position="22"/>
        <end position="106"/>
    </location>
</feature>
<name>A0ABZ2YGC6_9BACT</name>
<reference evidence="3" key="1">
    <citation type="submission" date="2024-03" db="EMBL/GenBank/DDBJ databases">
        <title>Chitinophaga horti sp. nov., isolated from garden soil.</title>
        <authorList>
            <person name="Lee D.S."/>
            <person name="Han D.M."/>
            <person name="Baek J.H."/>
            <person name="Choi D.G."/>
            <person name="Jeon J.H."/>
            <person name="Jeon C.O."/>
        </authorList>
    </citation>
    <scope>NUCLEOTIDE SEQUENCE [LARGE SCALE GENOMIC DNA]</scope>
    <source>
        <strain evidence="3">GPA1</strain>
    </source>
</reference>
<proteinExistence type="predicted"/>
<gene>
    <name evidence="2" type="ORF">WJU16_12985</name>
</gene>
<evidence type="ECO:0000256" key="1">
    <source>
        <dbReference type="SAM" id="SignalP"/>
    </source>
</evidence>
<protein>
    <submittedName>
        <fullName evidence="2">Uncharacterized protein</fullName>
    </submittedName>
</protein>
<dbReference type="Proteomes" id="UP001485459">
    <property type="component" value="Chromosome"/>
</dbReference>
<organism evidence="2 3">
    <name type="scientific">Chitinophaga pollutisoli</name>
    <dbReference type="NCBI Taxonomy" id="3133966"/>
    <lineage>
        <taxon>Bacteria</taxon>
        <taxon>Pseudomonadati</taxon>
        <taxon>Bacteroidota</taxon>
        <taxon>Chitinophagia</taxon>
        <taxon>Chitinophagales</taxon>
        <taxon>Chitinophagaceae</taxon>
        <taxon>Chitinophaga</taxon>
    </lineage>
</organism>
<dbReference type="EMBL" id="CP149822">
    <property type="protein sequence ID" value="WZN38916.1"/>
    <property type="molecule type" value="Genomic_DNA"/>
</dbReference>
<dbReference type="RefSeq" id="WP_341833926.1">
    <property type="nucleotide sequence ID" value="NZ_CP149822.1"/>
</dbReference>
<feature type="signal peptide" evidence="1">
    <location>
        <begin position="1"/>
        <end position="21"/>
    </location>
</feature>
<keyword evidence="3" id="KW-1185">Reference proteome</keyword>
<sequence length="106" mass="11594">MNRQRVMITMLMGFAPMGIVAQQLPVLPAKQEVRADWMPASGQYPAGIYRSVPGKDIVLTNGLVTRTFRVGAGCATVSLENGMTGQQELRAVRPEAELHVWAGIRK</sequence>
<keyword evidence="1" id="KW-0732">Signal</keyword>
<accession>A0ABZ2YGC6</accession>
<evidence type="ECO:0000313" key="2">
    <source>
        <dbReference type="EMBL" id="WZN38916.1"/>
    </source>
</evidence>
<evidence type="ECO:0000313" key="3">
    <source>
        <dbReference type="Proteomes" id="UP001485459"/>
    </source>
</evidence>